<keyword evidence="4" id="KW-0566">Pantothenate biosynthesis</keyword>
<keyword evidence="8" id="KW-1185">Reference proteome</keyword>
<proteinExistence type="inferred from homology"/>
<comment type="pathway">
    <text evidence="4">Cofactor biosynthesis; (R)-pantothenate biosynthesis; (R)-pantoate from 3-methyl-2-oxobutanoate: step 2/2.</text>
</comment>
<feature type="domain" description="Ketopantoate reductase C-terminal" evidence="6">
    <location>
        <begin position="178"/>
        <end position="300"/>
    </location>
</feature>
<organism evidence="7 8">
    <name type="scientific">Sediminibacillus halophilus</name>
    <dbReference type="NCBI Taxonomy" id="482461"/>
    <lineage>
        <taxon>Bacteria</taxon>
        <taxon>Bacillati</taxon>
        <taxon>Bacillota</taxon>
        <taxon>Bacilli</taxon>
        <taxon>Bacillales</taxon>
        <taxon>Bacillaceae</taxon>
        <taxon>Sediminibacillus</taxon>
    </lineage>
</organism>
<dbReference type="AlphaFoldDB" id="A0A1G9R8H7"/>
<dbReference type="UniPathway" id="UPA00028">
    <property type="reaction ID" value="UER00004"/>
</dbReference>
<evidence type="ECO:0000259" key="6">
    <source>
        <dbReference type="Pfam" id="PF08546"/>
    </source>
</evidence>
<evidence type="ECO:0000256" key="3">
    <source>
        <dbReference type="ARBA" id="ARBA00023002"/>
    </source>
</evidence>
<comment type="function">
    <text evidence="4">Catalyzes the NADPH-dependent reduction of ketopantoate into pantoic acid.</text>
</comment>
<dbReference type="FunFam" id="1.10.1040.10:FF:000017">
    <property type="entry name" value="2-dehydropantoate 2-reductase"/>
    <property type="match status" value="1"/>
</dbReference>
<dbReference type="Gene3D" id="1.10.1040.10">
    <property type="entry name" value="N-(1-d-carboxylethyl)-l-norvaline Dehydrogenase, domain 2"/>
    <property type="match status" value="1"/>
</dbReference>
<evidence type="ECO:0000259" key="5">
    <source>
        <dbReference type="Pfam" id="PF02558"/>
    </source>
</evidence>
<dbReference type="PANTHER" id="PTHR21708">
    <property type="entry name" value="PROBABLE 2-DEHYDROPANTOATE 2-REDUCTASE"/>
    <property type="match status" value="1"/>
</dbReference>
<dbReference type="GO" id="GO:0008677">
    <property type="term" value="F:2-dehydropantoate 2-reductase activity"/>
    <property type="evidence" value="ECO:0007669"/>
    <property type="project" value="UniProtKB-EC"/>
</dbReference>
<dbReference type="EMBL" id="FNHF01000002">
    <property type="protein sequence ID" value="SDM19430.1"/>
    <property type="molecule type" value="Genomic_DNA"/>
</dbReference>
<evidence type="ECO:0000313" key="8">
    <source>
        <dbReference type="Proteomes" id="UP000182347"/>
    </source>
</evidence>
<dbReference type="GO" id="GO:0015940">
    <property type="term" value="P:pantothenate biosynthetic process"/>
    <property type="evidence" value="ECO:0007669"/>
    <property type="project" value="UniProtKB-UniPathway"/>
</dbReference>
<sequence length="302" mass="33274">MKIVVVGAGALGAYFGARWQEAGQDVTFLVRPKRADQLRKNGLRIKSREGDYQLERPVLVEDAGEIQQADLVLLAVKGYHLEGTMEPLQVLVDKGAKVLPVLNGIEHISILQKRLGKDAVLGGLSFIISTLDEQGGVEHTSPFHDLVFGPLNPEQEEICREIAAASETANFSARWSEDIETDMWKKYMFITSFSGITTAADLPIGSIKKHPETFAVAKAMLEEMKQLANKKQVDLTDDHVEQATQQLNGLDDAATSSMHQDRRKGISLEVEHLHGGALRLAAKEQIELPTIRAIYGLIKPFA</sequence>
<dbReference type="InterPro" id="IPR003710">
    <property type="entry name" value="ApbA"/>
</dbReference>
<keyword evidence="2 4" id="KW-0521">NADP</keyword>
<evidence type="ECO:0000256" key="1">
    <source>
        <dbReference type="ARBA" id="ARBA00007870"/>
    </source>
</evidence>
<dbReference type="SUPFAM" id="SSF48179">
    <property type="entry name" value="6-phosphogluconate dehydrogenase C-terminal domain-like"/>
    <property type="match status" value="1"/>
</dbReference>
<dbReference type="InterPro" id="IPR013332">
    <property type="entry name" value="KPR_N"/>
</dbReference>
<dbReference type="Pfam" id="PF02558">
    <property type="entry name" value="ApbA"/>
    <property type="match status" value="1"/>
</dbReference>
<reference evidence="8" key="1">
    <citation type="submission" date="2016-10" db="EMBL/GenBank/DDBJ databases">
        <authorList>
            <person name="Varghese N."/>
            <person name="Submissions S."/>
        </authorList>
    </citation>
    <scope>NUCLEOTIDE SEQUENCE [LARGE SCALE GENOMIC DNA]</scope>
    <source>
        <strain evidence="8">CGMCC 1.6199</strain>
    </source>
</reference>
<comment type="similarity">
    <text evidence="1 4">Belongs to the ketopantoate reductase family.</text>
</comment>
<name>A0A1G9R8H7_9BACI</name>
<dbReference type="FunFam" id="3.40.50.720:FF:000307">
    <property type="entry name" value="2-dehydropantoate 2-reductase"/>
    <property type="match status" value="1"/>
</dbReference>
<gene>
    <name evidence="7" type="ORF">SAMN05216244_1869</name>
</gene>
<dbReference type="PANTHER" id="PTHR21708:SF26">
    <property type="entry name" value="2-DEHYDROPANTOATE 2-REDUCTASE"/>
    <property type="match status" value="1"/>
</dbReference>
<dbReference type="SUPFAM" id="SSF51735">
    <property type="entry name" value="NAD(P)-binding Rossmann-fold domains"/>
    <property type="match status" value="1"/>
</dbReference>
<feature type="domain" description="Ketopantoate reductase N-terminal" evidence="5">
    <location>
        <begin position="3"/>
        <end position="152"/>
    </location>
</feature>
<dbReference type="Pfam" id="PF08546">
    <property type="entry name" value="ApbA_C"/>
    <property type="match status" value="1"/>
</dbReference>
<evidence type="ECO:0000256" key="4">
    <source>
        <dbReference type="RuleBase" id="RU362068"/>
    </source>
</evidence>
<dbReference type="InterPro" id="IPR036291">
    <property type="entry name" value="NAD(P)-bd_dom_sf"/>
</dbReference>
<dbReference type="InterPro" id="IPR051402">
    <property type="entry name" value="KPR-Related"/>
</dbReference>
<evidence type="ECO:0000256" key="2">
    <source>
        <dbReference type="ARBA" id="ARBA00022857"/>
    </source>
</evidence>
<evidence type="ECO:0000313" key="7">
    <source>
        <dbReference type="EMBL" id="SDM19430.1"/>
    </source>
</evidence>
<dbReference type="GO" id="GO:0005737">
    <property type="term" value="C:cytoplasm"/>
    <property type="evidence" value="ECO:0007669"/>
    <property type="project" value="TreeGrafter"/>
</dbReference>
<accession>A0A1G9R8H7</accession>
<dbReference type="InterPro" id="IPR013328">
    <property type="entry name" value="6PGD_dom2"/>
</dbReference>
<comment type="catalytic activity">
    <reaction evidence="4">
        <text>(R)-pantoate + NADP(+) = 2-dehydropantoate + NADPH + H(+)</text>
        <dbReference type="Rhea" id="RHEA:16233"/>
        <dbReference type="ChEBI" id="CHEBI:11561"/>
        <dbReference type="ChEBI" id="CHEBI:15378"/>
        <dbReference type="ChEBI" id="CHEBI:15980"/>
        <dbReference type="ChEBI" id="CHEBI:57783"/>
        <dbReference type="ChEBI" id="CHEBI:58349"/>
        <dbReference type="EC" id="1.1.1.169"/>
    </reaction>
</comment>
<dbReference type="InterPro" id="IPR013752">
    <property type="entry name" value="KPA_reductase"/>
</dbReference>
<protein>
    <recommendedName>
        <fullName evidence="4">2-dehydropantoate 2-reductase</fullName>
        <ecNumber evidence="4">1.1.1.169</ecNumber>
    </recommendedName>
    <alternativeName>
        <fullName evidence="4">Ketopantoate reductase</fullName>
    </alternativeName>
</protein>
<dbReference type="InterPro" id="IPR008927">
    <property type="entry name" value="6-PGluconate_DH-like_C_sf"/>
</dbReference>
<dbReference type="STRING" id="482461.SAMN05216244_1869"/>
<keyword evidence="3 4" id="KW-0560">Oxidoreductase</keyword>
<dbReference type="Gene3D" id="3.40.50.720">
    <property type="entry name" value="NAD(P)-binding Rossmann-like Domain"/>
    <property type="match status" value="1"/>
</dbReference>
<dbReference type="OrthoDB" id="9793586at2"/>
<dbReference type="EC" id="1.1.1.169" evidence="4"/>
<dbReference type="RefSeq" id="WP_074598559.1">
    <property type="nucleotide sequence ID" value="NZ_FNHF01000002.1"/>
</dbReference>
<dbReference type="Proteomes" id="UP000182347">
    <property type="component" value="Unassembled WGS sequence"/>
</dbReference>
<dbReference type="NCBIfam" id="TIGR00745">
    <property type="entry name" value="apbA_panE"/>
    <property type="match status" value="1"/>
</dbReference>